<name>A0A4Y7J647_PAPSO</name>
<feature type="chain" id="PRO_5036362351" evidence="1">
    <location>
        <begin position="25"/>
        <end position="83"/>
    </location>
</feature>
<feature type="signal peptide" evidence="1">
    <location>
        <begin position="1"/>
        <end position="24"/>
    </location>
</feature>
<dbReference type="EMBL" id="CM010717">
    <property type="protein sequence ID" value="RZC55916.1"/>
    <property type="molecule type" value="Genomic_DNA"/>
</dbReference>
<reference evidence="3 4" key="1">
    <citation type="journal article" date="2018" name="Science">
        <title>The opium poppy genome and morphinan production.</title>
        <authorList>
            <person name="Guo L."/>
            <person name="Winzer T."/>
            <person name="Yang X."/>
            <person name="Li Y."/>
            <person name="Ning Z."/>
            <person name="He Z."/>
            <person name="Teodor R."/>
            <person name="Lu Y."/>
            <person name="Bowser T.A."/>
            <person name="Graham I.A."/>
            <person name="Ye K."/>
        </authorList>
    </citation>
    <scope>NUCLEOTIDE SEQUENCE [LARGE SCALE GENOMIC DNA]</scope>
    <source>
        <strain evidence="4">cv. HN1</strain>
        <tissue evidence="3">Leaves</tissue>
    </source>
</reference>
<dbReference type="Gramene" id="RZC55916">
    <property type="protein sequence ID" value="RZC55916"/>
    <property type="gene ID" value="C5167_014755"/>
</dbReference>
<evidence type="ECO:0000313" key="3">
    <source>
        <dbReference type="EMBL" id="RZC55916.1"/>
    </source>
</evidence>
<dbReference type="Gramene" id="RZC55913">
    <property type="protein sequence ID" value="RZC55913"/>
    <property type="gene ID" value="C5167_014760"/>
</dbReference>
<gene>
    <name evidence="3" type="ORF">C5167_014755</name>
    <name evidence="2" type="ORF">C5167_014760</name>
</gene>
<keyword evidence="1" id="KW-0732">Signal</keyword>
<dbReference type="AlphaFoldDB" id="A0A4Y7J647"/>
<protein>
    <submittedName>
        <fullName evidence="3">Uncharacterized protein</fullName>
    </submittedName>
</protein>
<sequence>MAKISMILIFILFVLIAMPTCSSSTEVILKGDYKVVDVCPDMEDLACIQFQECTEQQVVLECPSGSYQMFHPSCGGCPRCCTV</sequence>
<proteinExistence type="predicted"/>
<evidence type="ECO:0000313" key="2">
    <source>
        <dbReference type="EMBL" id="RZC55913.1"/>
    </source>
</evidence>
<evidence type="ECO:0000256" key="1">
    <source>
        <dbReference type="SAM" id="SignalP"/>
    </source>
</evidence>
<evidence type="ECO:0000313" key="4">
    <source>
        <dbReference type="Proteomes" id="UP000316621"/>
    </source>
</evidence>
<organism evidence="3 4">
    <name type="scientific">Papaver somniferum</name>
    <name type="common">Opium poppy</name>
    <dbReference type="NCBI Taxonomy" id="3469"/>
    <lineage>
        <taxon>Eukaryota</taxon>
        <taxon>Viridiplantae</taxon>
        <taxon>Streptophyta</taxon>
        <taxon>Embryophyta</taxon>
        <taxon>Tracheophyta</taxon>
        <taxon>Spermatophyta</taxon>
        <taxon>Magnoliopsida</taxon>
        <taxon>Ranunculales</taxon>
        <taxon>Papaveraceae</taxon>
        <taxon>Papaveroideae</taxon>
        <taxon>Papaver</taxon>
    </lineage>
</organism>
<accession>A0A4Y7J647</accession>
<dbReference type="EMBL" id="CM010717">
    <property type="protein sequence ID" value="RZC55913.1"/>
    <property type="molecule type" value="Genomic_DNA"/>
</dbReference>
<dbReference type="Proteomes" id="UP000316621">
    <property type="component" value="Chromosome 3"/>
</dbReference>
<keyword evidence="4" id="KW-1185">Reference proteome</keyword>